<dbReference type="STRING" id="6293.A0A1I8ESI3"/>
<accession>A0A1I8ESI3</accession>
<proteinExistence type="predicted"/>
<evidence type="ECO:0000313" key="2">
    <source>
        <dbReference type="WBParaSite" id="maker-PairedContig_4609-snap-gene-0.26-mRNA-1"/>
    </source>
</evidence>
<reference evidence="2" key="1">
    <citation type="submission" date="2016-11" db="UniProtKB">
        <authorList>
            <consortium name="WormBaseParasite"/>
        </authorList>
    </citation>
    <scope>IDENTIFICATION</scope>
    <source>
        <strain evidence="2">pt0022</strain>
    </source>
</reference>
<protein>
    <submittedName>
        <fullName evidence="2">BEACH domain-containing protein</fullName>
    </submittedName>
</protein>
<dbReference type="InterPro" id="IPR050865">
    <property type="entry name" value="BEACH_Domain"/>
</dbReference>
<dbReference type="WBParaSite" id="maker-PairedContig_4609-snap-gene-0.26-mRNA-1">
    <property type="protein sequence ID" value="maker-PairedContig_4609-snap-gene-0.26-mRNA-1"/>
    <property type="gene ID" value="maker-PairedContig_4609-snap-gene-0.26"/>
</dbReference>
<dbReference type="AlphaFoldDB" id="A0A1I8ESI3"/>
<evidence type="ECO:0000259" key="1">
    <source>
        <dbReference type="PROSITE" id="PS50197"/>
    </source>
</evidence>
<feature type="domain" description="BEACH" evidence="1">
    <location>
        <begin position="1"/>
        <end position="114"/>
    </location>
</feature>
<dbReference type="InterPro" id="IPR036372">
    <property type="entry name" value="BEACH_dom_sf"/>
</dbReference>
<name>A0A1I8ESI3_WUCBA</name>
<dbReference type="InterPro" id="IPR000409">
    <property type="entry name" value="BEACH_dom"/>
</dbReference>
<dbReference type="Gene3D" id="1.10.1540.10">
    <property type="entry name" value="BEACH domain"/>
    <property type="match status" value="1"/>
</dbReference>
<dbReference type="PANTHER" id="PTHR13743">
    <property type="entry name" value="BEIGE/BEACH-RELATED"/>
    <property type="match status" value="1"/>
</dbReference>
<organism evidence="2">
    <name type="scientific">Wuchereria bancrofti</name>
    <dbReference type="NCBI Taxonomy" id="6293"/>
    <lineage>
        <taxon>Eukaryota</taxon>
        <taxon>Metazoa</taxon>
        <taxon>Ecdysozoa</taxon>
        <taxon>Nematoda</taxon>
        <taxon>Chromadorea</taxon>
        <taxon>Rhabditida</taxon>
        <taxon>Spirurina</taxon>
        <taxon>Spiruromorpha</taxon>
        <taxon>Filarioidea</taxon>
        <taxon>Onchocercidae</taxon>
        <taxon>Wuchereria</taxon>
    </lineage>
</organism>
<dbReference type="PROSITE" id="PS50197">
    <property type="entry name" value="BEACH"/>
    <property type="match status" value="1"/>
</dbReference>
<sequence length="114" mass="13646">MAFGKLCSTTDFKELIPEFFCLPDFLTNKENPNLGIRQNGDVVDDVILLKWCRIYCKFLNFCISTMTVRFQKLTSHRDMGKICIWDLNRLSYMFGLLFRSQIEIEKKRRHKKRK</sequence>
<dbReference type="SUPFAM" id="SSF81837">
    <property type="entry name" value="BEACH domain"/>
    <property type="match status" value="1"/>
</dbReference>
<dbReference type="Pfam" id="PF02138">
    <property type="entry name" value="Beach"/>
    <property type="match status" value="1"/>
</dbReference>